<feature type="region of interest" description="Disordered" evidence="1">
    <location>
        <begin position="36"/>
        <end position="101"/>
    </location>
</feature>
<dbReference type="Proteomes" id="UP000198211">
    <property type="component" value="Unassembled WGS sequence"/>
</dbReference>
<sequence>MEVKNPLVPAVERPEYGTPRAMLQRPKATLIQCRKVEASQDQDIPDCPPSNESPSDKSPSAMRPLDLAYVVSEESGLSSMADEDSISPTVTVKEALEDSIK</sequence>
<evidence type="ECO:0000256" key="1">
    <source>
        <dbReference type="SAM" id="MobiDB-lite"/>
    </source>
</evidence>
<dbReference type="EMBL" id="NBNE01014556">
    <property type="protein sequence ID" value="OWY94329.1"/>
    <property type="molecule type" value="Genomic_DNA"/>
</dbReference>
<evidence type="ECO:0000313" key="3">
    <source>
        <dbReference type="Proteomes" id="UP000198211"/>
    </source>
</evidence>
<protein>
    <recommendedName>
        <fullName evidence="4">Reverse transcriptase</fullName>
    </recommendedName>
</protein>
<feature type="region of interest" description="Disordered" evidence="1">
    <location>
        <begin position="1"/>
        <end position="23"/>
    </location>
</feature>
<reference evidence="3" key="1">
    <citation type="submission" date="2017-03" db="EMBL/GenBank/DDBJ databases">
        <title>Phytopthora megakarya and P. palmivora, two closely related causual agents of cacao black pod achieved similar genome size and gene model numbers by different mechanisms.</title>
        <authorList>
            <person name="Ali S."/>
            <person name="Shao J."/>
            <person name="Larry D.J."/>
            <person name="Kronmiller B."/>
            <person name="Shen D."/>
            <person name="Strem M.D."/>
            <person name="Melnick R.L."/>
            <person name="Guiltinan M.J."/>
            <person name="Tyler B.M."/>
            <person name="Meinhardt L.W."/>
            <person name="Bailey B.A."/>
        </authorList>
    </citation>
    <scope>NUCLEOTIDE SEQUENCE [LARGE SCALE GENOMIC DNA]</scope>
    <source>
        <strain evidence="3">zdho120</strain>
    </source>
</reference>
<gene>
    <name evidence="2" type="ORF">PHMEG_00035973</name>
</gene>
<evidence type="ECO:0008006" key="4">
    <source>
        <dbReference type="Google" id="ProtNLM"/>
    </source>
</evidence>
<accession>A0A225UQ88</accession>
<proteinExistence type="predicted"/>
<evidence type="ECO:0000313" key="2">
    <source>
        <dbReference type="EMBL" id="OWY94329.1"/>
    </source>
</evidence>
<dbReference type="AlphaFoldDB" id="A0A225UQ88"/>
<comment type="caution">
    <text evidence="2">The sequence shown here is derived from an EMBL/GenBank/DDBJ whole genome shotgun (WGS) entry which is preliminary data.</text>
</comment>
<keyword evidence="3" id="KW-1185">Reference proteome</keyword>
<organism evidence="2 3">
    <name type="scientific">Phytophthora megakarya</name>
    <dbReference type="NCBI Taxonomy" id="4795"/>
    <lineage>
        <taxon>Eukaryota</taxon>
        <taxon>Sar</taxon>
        <taxon>Stramenopiles</taxon>
        <taxon>Oomycota</taxon>
        <taxon>Peronosporomycetes</taxon>
        <taxon>Peronosporales</taxon>
        <taxon>Peronosporaceae</taxon>
        <taxon>Phytophthora</taxon>
    </lineage>
</organism>
<name>A0A225UQ88_9STRA</name>